<feature type="compositionally biased region" description="Low complexity" evidence="1">
    <location>
        <begin position="36"/>
        <end position="54"/>
    </location>
</feature>
<evidence type="ECO:0000313" key="2">
    <source>
        <dbReference type="EMBL" id="RYC78635.1"/>
    </source>
</evidence>
<comment type="caution">
    <text evidence="2">The sequence shown here is derived from an EMBL/GenBank/DDBJ whole genome shotgun (WGS) entry which is preliminary data.</text>
</comment>
<evidence type="ECO:0000313" key="3">
    <source>
        <dbReference type="Proteomes" id="UP000290540"/>
    </source>
</evidence>
<protein>
    <submittedName>
        <fullName evidence="2">Uncharacterized protein</fullName>
    </submittedName>
</protein>
<reference evidence="2 3" key="1">
    <citation type="submission" date="2016-12" db="EMBL/GenBank/DDBJ databases">
        <title>Draft genome sequence of Fusarium oxysporum causing rot on Narcissus.</title>
        <authorList>
            <person name="Armitage A.D."/>
            <person name="Taylor A."/>
            <person name="Clarkson J.P."/>
            <person name="Harrison R.J."/>
            <person name="Jackson A.C."/>
        </authorList>
    </citation>
    <scope>NUCLEOTIDE SEQUENCE [LARGE SCALE GENOMIC DNA]</scope>
    <source>
        <strain evidence="2 3">N139</strain>
    </source>
</reference>
<feature type="compositionally biased region" description="Polar residues" evidence="1">
    <location>
        <begin position="25"/>
        <end position="35"/>
    </location>
</feature>
<name>A0A4Q2UW52_FUSOX</name>
<evidence type="ECO:0000256" key="1">
    <source>
        <dbReference type="SAM" id="MobiDB-lite"/>
    </source>
</evidence>
<accession>A0A4Q2UW52</accession>
<sequence length="54" mass="5357">MPRSPLPSASTSAPVVKGRALSFATEPSTNSTMNGRSPAAAAQSAARSASPSQL</sequence>
<organism evidence="2 3">
    <name type="scientific">Fusarium oxysporum f. sp. narcissi</name>
    <dbReference type="NCBI Taxonomy" id="451672"/>
    <lineage>
        <taxon>Eukaryota</taxon>
        <taxon>Fungi</taxon>
        <taxon>Dikarya</taxon>
        <taxon>Ascomycota</taxon>
        <taxon>Pezizomycotina</taxon>
        <taxon>Sordariomycetes</taxon>
        <taxon>Hypocreomycetidae</taxon>
        <taxon>Hypocreales</taxon>
        <taxon>Nectriaceae</taxon>
        <taxon>Fusarium</taxon>
        <taxon>Fusarium oxysporum species complex</taxon>
    </lineage>
</organism>
<proteinExistence type="predicted"/>
<feature type="region of interest" description="Disordered" evidence="1">
    <location>
        <begin position="1"/>
        <end position="54"/>
    </location>
</feature>
<gene>
    <name evidence="2" type="ORF">BFJ63_vAg18492</name>
</gene>
<dbReference type="Proteomes" id="UP000290540">
    <property type="component" value="Unassembled WGS sequence"/>
</dbReference>
<dbReference type="AlphaFoldDB" id="A0A4Q2UW52"/>
<dbReference type="EMBL" id="MQTW01001017">
    <property type="protein sequence ID" value="RYC78635.1"/>
    <property type="molecule type" value="Genomic_DNA"/>
</dbReference>